<gene>
    <name evidence="2" type="ORF">V6N12_057180</name>
</gene>
<accession>A0ABR1Z7Y0</accession>
<sequence length="69" mass="7305">MDRNEELEMGCASFGSTHTPGPENLAMASQGQGSGGSWYLGLVKVSNYRNNSPPPASMLLADPEPAHEN</sequence>
<reference evidence="2 3" key="1">
    <citation type="journal article" date="2024" name="G3 (Bethesda)">
        <title>Genome assembly of Hibiscus sabdariffa L. provides insights into metabolisms of medicinal natural products.</title>
        <authorList>
            <person name="Kim T."/>
        </authorList>
    </citation>
    <scope>NUCLEOTIDE SEQUENCE [LARGE SCALE GENOMIC DNA]</scope>
    <source>
        <strain evidence="2">TK-2024</strain>
        <tissue evidence="2">Old leaves</tissue>
    </source>
</reference>
<evidence type="ECO:0000313" key="3">
    <source>
        <dbReference type="Proteomes" id="UP001472677"/>
    </source>
</evidence>
<organism evidence="2 3">
    <name type="scientific">Hibiscus sabdariffa</name>
    <name type="common">roselle</name>
    <dbReference type="NCBI Taxonomy" id="183260"/>
    <lineage>
        <taxon>Eukaryota</taxon>
        <taxon>Viridiplantae</taxon>
        <taxon>Streptophyta</taxon>
        <taxon>Embryophyta</taxon>
        <taxon>Tracheophyta</taxon>
        <taxon>Spermatophyta</taxon>
        <taxon>Magnoliopsida</taxon>
        <taxon>eudicotyledons</taxon>
        <taxon>Gunneridae</taxon>
        <taxon>Pentapetalae</taxon>
        <taxon>rosids</taxon>
        <taxon>malvids</taxon>
        <taxon>Malvales</taxon>
        <taxon>Malvaceae</taxon>
        <taxon>Malvoideae</taxon>
        <taxon>Hibiscus</taxon>
    </lineage>
</organism>
<keyword evidence="3" id="KW-1185">Reference proteome</keyword>
<protein>
    <submittedName>
        <fullName evidence="2">Uncharacterized protein</fullName>
    </submittedName>
</protein>
<feature type="region of interest" description="Disordered" evidence="1">
    <location>
        <begin position="50"/>
        <end position="69"/>
    </location>
</feature>
<name>A0ABR1Z7Y0_9ROSI</name>
<evidence type="ECO:0000256" key="1">
    <source>
        <dbReference type="SAM" id="MobiDB-lite"/>
    </source>
</evidence>
<evidence type="ECO:0000313" key="2">
    <source>
        <dbReference type="EMBL" id="KAK8475735.1"/>
    </source>
</evidence>
<dbReference type="EMBL" id="JBBPBM010002655">
    <property type="protein sequence ID" value="KAK8475735.1"/>
    <property type="molecule type" value="Genomic_DNA"/>
</dbReference>
<comment type="caution">
    <text evidence="2">The sequence shown here is derived from an EMBL/GenBank/DDBJ whole genome shotgun (WGS) entry which is preliminary data.</text>
</comment>
<dbReference type="Proteomes" id="UP001472677">
    <property type="component" value="Unassembled WGS sequence"/>
</dbReference>
<proteinExistence type="predicted"/>
<feature type="region of interest" description="Disordered" evidence="1">
    <location>
        <begin position="1"/>
        <end position="33"/>
    </location>
</feature>